<name>A5WGZ5_PSYWF</name>
<dbReference type="EMBL" id="CP000713">
    <property type="protein sequence ID" value="ABQ94936.1"/>
    <property type="molecule type" value="Genomic_DNA"/>
</dbReference>
<dbReference type="HOGENOM" id="CLU_467585_0_0_6"/>
<organism evidence="2">
    <name type="scientific">Psychrobacter sp. (strain PRwf-1)</name>
    <dbReference type="NCBI Taxonomy" id="349106"/>
    <lineage>
        <taxon>Bacteria</taxon>
        <taxon>Pseudomonadati</taxon>
        <taxon>Pseudomonadota</taxon>
        <taxon>Gammaproteobacteria</taxon>
        <taxon>Moraxellales</taxon>
        <taxon>Moraxellaceae</taxon>
        <taxon>Psychrobacter</taxon>
    </lineage>
</organism>
<accession>A5WGZ5</accession>
<dbReference type="SUPFAM" id="SSF52540">
    <property type="entry name" value="P-loop containing nucleoside triphosphate hydrolases"/>
    <property type="match status" value="1"/>
</dbReference>
<proteinExistence type="predicted"/>
<gene>
    <name evidence="2" type="ordered locus">PsycPRwf_1996</name>
</gene>
<protein>
    <recommendedName>
        <fullName evidence="1">KAP NTPase domain-containing protein</fullName>
    </recommendedName>
</protein>
<dbReference type="KEGG" id="prw:PsycPRwf_1996"/>
<dbReference type="InterPro" id="IPR011646">
    <property type="entry name" value="KAP_P-loop"/>
</dbReference>
<dbReference type="InterPro" id="IPR027417">
    <property type="entry name" value="P-loop_NTPase"/>
</dbReference>
<reference evidence="2" key="1">
    <citation type="submission" date="2007-05" db="EMBL/GenBank/DDBJ databases">
        <title>Complete sequence of chromosome of Psychrobacter sp. PRwf-1.</title>
        <authorList>
            <consortium name="US DOE Joint Genome Institute"/>
            <person name="Copeland A."/>
            <person name="Lucas S."/>
            <person name="Lapidus A."/>
            <person name="Barry K."/>
            <person name="Detter J.C."/>
            <person name="Glavina del Rio T."/>
            <person name="Hammon N."/>
            <person name="Israni S."/>
            <person name="Dalin E."/>
            <person name="Tice H."/>
            <person name="Pitluck S."/>
            <person name="Chain P."/>
            <person name="Malfatti S."/>
            <person name="Shin M."/>
            <person name="Vergez L."/>
            <person name="Schmutz J."/>
            <person name="Larimer F."/>
            <person name="Land M."/>
            <person name="Hauser L."/>
            <person name="Kyrpides N."/>
            <person name="Kim E."/>
            <person name="Tiedje J."/>
            <person name="Richardson P."/>
        </authorList>
    </citation>
    <scope>NUCLEOTIDE SEQUENCE [LARGE SCALE GENOMIC DNA]</scope>
    <source>
        <strain evidence="2">PRwf-1</strain>
    </source>
</reference>
<feature type="domain" description="KAP NTPase" evidence="1">
    <location>
        <begin position="7"/>
        <end position="176"/>
    </location>
</feature>
<dbReference type="eggNOG" id="COG4928">
    <property type="taxonomic scope" value="Bacteria"/>
</dbReference>
<dbReference type="Gene3D" id="3.40.50.300">
    <property type="entry name" value="P-loop containing nucleotide triphosphate hydrolases"/>
    <property type="match status" value="1"/>
</dbReference>
<evidence type="ECO:0000313" key="2">
    <source>
        <dbReference type="EMBL" id="ABQ94936.1"/>
    </source>
</evidence>
<dbReference type="Pfam" id="PF07693">
    <property type="entry name" value="KAP_NTPase"/>
    <property type="match status" value="1"/>
</dbReference>
<sequence length="583" mass="67947">MANVFNLSKRLLELINNEDNFAIALVGEWGIGKTHFWNEFYKENHLSFKTKKYAYVSLFGIDSLESLKFEIALKTHNTGQEKDNLSYLKTGFKKVLENVNFSDIEGSGVTLSVSKGVISSTLSSMVNDTVICIDDIERLSDKLDIKDVMGLINHLNLEKNCKIIVLLDQAKAKEQFIEYKEKVFDDVLVLDESLSVIQKIVDDKMFDVYKDFYTTTGVKNLRFYQRVNKIYTLFIKSFSNLSETSNKQILSFILVIRMLYDMPHMIDENIDFNFFIESFDSKHIRNFRGYQLRSAYKQEDITPDHIVKFNKINNFINPFYSYFEISSWGEAVVNWLLNLELDENLTKELLERDLVTEETLMSDRLSSELLAEFHNMEIGPNFAARLYYMACAKIGSAQLNNLSFYCDILESCGELNLAIQLENHIKQYINTTITAQENSVFIGDFYFLGKEPNDRFYDYVTEKIEEDRTQNVNPSTILSIFNKYHESNRSAYNTTDNQSIRLIDKNILRDIIWSDISTRAGYRKQFVHSILLYPPLNEIEGKAEEVRKWILELLDEKIKANPNSEPSIRMWLEDTNNLTKNLR</sequence>
<dbReference type="STRING" id="349106.PsycPRwf_1996"/>
<dbReference type="AlphaFoldDB" id="A5WGZ5"/>
<evidence type="ECO:0000259" key="1">
    <source>
        <dbReference type="Pfam" id="PF07693"/>
    </source>
</evidence>